<dbReference type="GO" id="GO:0008381">
    <property type="term" value="F:mechanosensitive monoatomic ion channel activity"/>
    <property type="evidence" value="ECO:0007669"/>
    <property type="project" value="UniProtKB-ARBA"/>
</dbReference>
<evidence type="ECO:0000256" key="9">
    <source>
        <dbReference type="SAM" id="SignalP"/>
    </source>
</evidence>
<sequence length="775" mass="85071">MRPVLPYALALILALAASQAFAQPGTRAWAEVLEGIDRDLDRRAGEIDAVRLELPSLLSQAGQDLATLDNRLTQTVILEGVVGDTPWTYRALLSQFKSVLMAVEEDSRGLRLAKEHLNKIKDENATLREARRKGRKDGESDAALSALEEPGRRMESIKSDADALKEQVDRALERFESVRERAESARDALREDYIRVFKEHFFESVRPPLDAYGLILLANAAEEWRDDYPRFVRPVRAGGRWDALAWATLPLWTLFLGAGWLVARWARVAGEARVLLGWPLMALGLALAVTTRIVPFTANHGVYLGVTTLVACGAAALTRHRLEKGLLAFWLAVFCAGAVLQALALPGEVVGPAWFVVSGLGAWARWRRGAHFAAWCLGALALAALGGMGPLAVVAAQAWFMARLAQASALSVKALLDEQPGSWVHFVTPLAMTLTALACLAWILLFMGGPGFVDHVFALEVELGKARLSLDAAASMVLLFFGVRLALAWFSAFLERASFGGKAMDQALSHTLGILASYVCWTAYLLACLHVLGLPLSGLTWIASGLSVGVGFGLKDIINNFVSGLIILFGGSIKKGDIVQTGKLLGEVTAVSVRNTTVRTMDNSMVIIPNSSFLKGEIINWSYQDKRIRLTIPVSVAPGTKIKKVRKILVAEAAQHEKALKEPAPSVFLRQFGRMGLDFELYVWIEDFRDKFRVESDLATAIDQALQENKITVAFQGVKVKYKPRGSEEAQREAAREALREKRRQVFSLVRPLRRVHMRARWGVSAPPRQGGEES</sequence>
<dbReference type="Gene3D" id="1.10.287.1260">
    <property type="match status" value="1"/>
</dbReference>
<dbReference type="Gene3D" id="3.30.70.100">
    <property type="match status" value="1"/>
</dbReference>
<evidence type="ECO:0000256" key="6">
    <source>
        <dbReference type="ARBA" id="ARBA00023136"/>
    </source>
</evidence>
<feature type="chain" id="PRO_5028797173" evidence="9">
    <location>
        <begin position="23"/>
        <end position="775"/>
    </location>
</feature>
<dbReference type="RefSeq" id="WP_173087153.1">
    <property type="nucleotide sequence ID" value="NZ_BLTE01000029.1"/>
</dbReference>
<dbReference type="InterPro" id="IPR052702">
    <property type="entry name" value="MscS-like_channel"/>
</dbReference>
<dbReference type="SUPFAM" id="SSF82861">
    <property type="entry name" value="Mechanosensitive channel protein MscS (YggB), transmembrane region"/>
    <property type="match status" value="1"/>
</dbReference>
<evidence type="ECO:0000256" key="4">
    <source>
        <dbReference type="ARBA" id="ARBA00022692"/>
    </source>
</evidence>
<evidence type="ECO:0000313" key="13">
    <source>
        <dbReference type="Proteomes" id="UP000494245"/>
    </source>
</evidence>
<feature type="transmembrane region" description="Helical" evidence="8">
    <location>
        <begin position="373"/>
        <end position="402"/>
    </location>
</feature>
<feature type="domain" description="Mechanosensitive ion channel MscS" evidence="10">
    <location>
        <begin position="556"/>
        <end position="622"/>
    </location>
</feature>
<feature type="signal peptide" evidence="9">
    <location>
        <begin position="1"/>
        <end position="22"/>
    </location>
</feature>
<name>A0A6V8M256_9BACT</name>
<feature type="transmembrane region" description="Helical" evidence="8">
    <location>
        <begin position="512"/>
        <end position="532"/>
    </location>
</feature>
<dbReference type="Gene3D" id="2.30.30.60">
    <property type="match status" value="1"/>
</dbReference>
<evidence type="ECO:0000313" key="12">
    <source>
        <dbReference type="EMBL" id="GFK96016.1"/>
    </source>
</evidence>
<evidence type="ECO:0000256" key="7">
    <source>
        <dbReference type="SAM" id="MobiDB-lite"/>
    </source>
</evidence>
<feature type="transmembrane region" description="Helical" evidence="8">
    <location>
        <begin position="468"/>
        <end position="492"/>
    </location>
</feature>
<dbReference type="InterPro" id="IPR006685">
    <property type="entry name" value="MscS_channel_2nd"/>
</dbReference>
<dbReference type="InterPro" id="IPR023408">
    <property type="entry name" value="MscS_beta-dom_sf"/>
</dbReference>
<dbReference type="GO" id="GO:0005886">
    <property type="term" value="C:plasma membrane"/>
    <property type="evidence" value="ECO:0007669"/>
    <property type="project" value="UniProtKB-SubCell"/>
</dbReference>
<gene>
    <name evidence="12" type="primary">mscK_3</name>
    <name evidence="12" type="ORF">NNJEOMEG_03890</name>
</gene>
<evidence type="ECO:0000259" key="10">
    <source>
        <dbReference type="Pfam" id="PF00924"/>
    </source>
</evidence>
<dbReference type="AlphaFoldDB" id="A0A6V8M256"/>
<protein>
    <submittedName>
        <fullName evidence="12">Mechanosensitive channel MscK</fullName>
    </submittedName>
</protein>
<reference evidence="12 13" key="2">
    <citation type="submission" date="2020-05" db="EMBL/GenBank/DDBJ databases">
        <title>Draft genome sequence of Desulfovibrio sp. strainFSS-1.</title>
        <authorList>
            <person name="Shimoshige H."/>
            <person name="Kobayashi H."/>
            <person name="Maekawa T."/>
        </authorList>
    </citation>
    <scope>NUCLEOTIDE SEQUENCE [LARGE SCALE GENOMIC DNA]</scope>
    <source>
        <strain evidence="12 13">SIID29052-01</strain>
    </source>
</reference>
<evidence type="ECO:0000256" key="2">
    <source>
        <dbReference type="ARBA" id="ARBA00008017"/>
    </source>
</evidence>
<feature type="region of interest" description="Disordered" evidence="7">
    <location>
        <begin position="129"/>
        <end position="159"/>
    </location>
</feature>
<feature type="transmembrane region" description="Helical" evidence="8">
    <location>
        <begin position="275"/>
        <end position="294"/>
    </location>
</feature>
<keyword evidence="4 8" id="KW-0812">Transmembrane</keyword>
<organism evidence="12 13">
    <name type="scientific">Fundidesulfovibrio magnetotacticus</name>
    <dbReference type="NCBI Taxonomy" id="2730080"/>
    <lineage>
        <taxon>Bacteria</taxon>
        <taxon>Pseudomonadati</taxon>
        <taxon>Thermodesulfobacteriota</taxon>
        <taxon>Desulfovibrionia</taxon>
        <taxon>Desulfovibrionales</taxon>
        <taxon>Desulfovibrionaceae</taxon>
        <taxon>Fundidesulfovibrio</taxon>
    </lineage>
</organism>
<proteinExistence type="inferred from homology"/>
<feature type="domain" description="Mechanosensitive ion channel MscS C-terminal" evidence="11">
    <location>
        <begin position="631"/>
        <end position="711"/>
    </location>
</feature>
<dbReference type="PANTHER" id="PTHR30347">
    <property type="entry name" value="POTASSIUM CHANNEL RELATED"/>
    <property type="match status" value="1"/>
</dbReference>
<accession>A0A6V8M256</accession>
<feature type="transmembrane region" description="Helical" evidence="8">
    <location>
        <begin position="243"/>
        <end position="263"/>
    </location>
</feature>
<comment type="subcellular location">
    <subcellularLocation>
        <location evidence="1">Cell membrane</location>
        <topology evidence="1">Multi-pass membrane protein</topology>
    </subcellularLocation>
</comment>
<evidence type="ECO:0000256" key="5">
    <source>
        <dbReference type="ARBA" id="ARBA00022989"/>
    </source>
</evidence>
<dbReference type="InterPro" id="IPR011014">
    <property type="entry name" value="MscS_channel_TM-2"/>
</dbReference>
<evidence type="ECO:0000259" key="11">
    <source>
        <dbReference type="Pfam" id="PF21082"/>
    </source>
</evidence>
<feature type="transmembrane region" description="Helical" evidence="8">
    <location>
        <begin position="422"/>
        <end position="447"/>
    </location>
</feature>
<feature type="transmembrane region" description="Helical" evidence="8">
    <location>
        <begin position="300"/>
        <end position="318"/>
    </location>
</feature>
<comment type="similarity">
    <text evidence="2">Belongs to the MscS (TC 1.A.23) family.</text>
</comment>
<keyword evidence="3" id="KW-1003">Cell membrane</keyword>
<dbReference type="Pfam" id="PF21082">
    <property type="entry name" value="MS_channel_3rd"/>
    <property type="match status" value="1"/>
</dbReference>
<keyword evidence="9" id="KW-0732">Signal</keyword>
<dbReference type="SUPFAM" id="SSF50182">
    <property type="entry name" value="Sm-like ribonucleoproteins"/>
    <property type="match status" value="1"/>
</dbReference>
<dbReference type="InterPro" id="IPR011066">
    <property type="entry name" value="MscS_channel_C_sf"/>
</dbReference>
<keyword evidence="5 8" id="KW-1133">Transmembrane helix</keyword>
<dbReference type="InterPro" id="IPR010920">
    <property type="entry name" value="LSM_dom_sf"/>
</dbReference>
<dbReference type="EMBL" id="BLTE01000029">
    <property type="protein sequence ID" value="GFK96016.1"/>
    <property type="molecule type" value="Genomic_DNA"/>
</dbReference>
<evidence type="ECO:0000256" key="8">
    <source>
        <dbReference type="SAM" id="Phobius"/>
    </source>
</evidence>
<keyword evidence="13" id="KW-1185">Reference proteome</keyword>
<dbReference type="SUPFAM" id="SSF82689">
    <property type="entry name" value="Mechanosensitive channel protein MscS (YggB), C-terminal domain"/>
    <property type="match status" value="1"/>
</dbReference>
<dbReference type="InterPro" id="IPR049278">
    <property type="entry name" value="MS_channel_C"/>
</dbReference>
<dbReference type="PANTHER" id="PTHR30347:SF1">
    <property type="entry name" value="MECHANOSENSITIVE CHANNEL MSCK"/>
    <property type="match status" value="1"/>
</dbReference>
<evidence type="ECO:0000256" key="1">
    <source>
        <dbReference type="ARBA" id="ARBA00004651"/>
    </source>
</evidence>
<evidence type="ECO:0000256" key="3">
    <source>
        <dbReference type="ARBA" id="ARBA00022475"/>
    </source>
</evidence>
<comment type="caution">
    <text evidence="12">The sequence shown here is derived from an EMBL/GenBank/DDBJ whole genome shotgun (WGS) entry which is preliminary data.</text>
</comment>
<feature type="transmembrane region" description="Helical" evidence="8">
    <location>
        <begin position="325"/>
        <end position="343"/>
    </location>
</feature>
<feature type="compositionally biased region" description="Basic and acidic residues" evidence="7">
    <location>
        <begin position="149"/>
        <end position="159"/>
    </location>
</feature>
<keyword evidence="6 8" id="KW-0472">Membrane</keyword>
<reference evidence="12 13" key="1">
    <citation type="submission" date="2020-04" db="EMBL/GenBank/DDBJ databases">
        <authorList>
            <consortium name="Desulfovibrio sp. FSS-1 genome sequencing consortium"/>
            <person name="Shimoshige H."/>
            <person name="Kobayashi H."/>
            <person name="Maekawa T."/>
        </authorList>
    </citation>
    <scope>NUCLEOTIDE SEQUENCE [LARGE SCALE GENOMIC DNA]</scope>
    <source>
        <strain evidence="12 13">SIID29052-01</strain>
    </source>
</reference>
<dbReference type="Pfam" id="PF00924">
    <property type="entry name" value="MS_channel_2nd"/>
    <property type="match status" value="1"/>
</dbReference>
<dbReference type="Proteomes" id="UP000494245">
    <property type="component" value="Unassembled WGS sequence"/>
</dbReference>